<evidence type="ECO:0000313" key="3">
    <source>
        <dbReference type="Proteomes" id="UP000249497"/>
    </source>
</evidence>
<gene>
    <name evidence="2" type="ORF">BO86DRAFT_396871</name>
</gene>
<dbReference type="InterPro" id="IPR031350">
    <property type="entry name" value="Goodbye_dom"/>
</dbReference>
<dbReference type="Proteomes" id="UP000249497">
    <property type="component" value="Unassembled WGS sequence"/>
</dbReference>
<organism evidence="2 3">
    <name type="scientific">Aspergillus japonicus CBS 114.51</name>
    <dbReference type="NCBI Taxonomy" id="1448312"/>
    <lineage>
        <taxon>Eukaryota</taxon>
        <taxon>Fungi</taxon>
        <taxon>Dikarya</taxon>
        <taxon>Ascomycota</taxon>
        <taxon>Pezizomycotina</taxon>
        <taxon>Eurotiomycetes</taxon>
        <taxon>Eurotiomycetidae</taxon>
        <taxon>Eurotiales</taxon>
        <taxon>Aspergillaceae</taxon>
        <taxon>Aspergillus</taxon>
        <taxon>Aspergillus subgen. Circumdati</taxon>
    </lineage>
</organism>
<dbReference type="AlphaFoldDB" id="A0A8T8X915"/>
<protein>
    <recommendedName>
        <fullName evidence="1">Fungal STAND N-terminal Goodbye domain-containing protein</fullName>
    </recommendedName>
</protein>
<reference evidence="2 3" key="1">
    <citation type="submission" date="2018-02" db="EMBL/GenBank/DDBJ databases">
        <title>The genomes of Aspergillus section Nigri reveals drivers in fungal speciation.</title>
        <authorList>
            <consortium name="DOE Joint Genome Institute"/>
            <person name="Vesth T.C."/>
            <person name="Nybo J."/>
            <person name="Theobald S."/>
            <person name="Brandl J."/>
            <person name="Frisvad J.C."/>
            <person name="Nielsen K.F."/>
            <person name="Lyhne E.K."/>
            <person name="Kogle M.E."/>
            <person name="Kuo A."/>
            <person name="Riley R."/>
            <person name="Clum A."/>
            <person name="Nolan M."/>
            <person name="Lipzen A."/>
            <person name="Salamov A."/>
            <person name="Henrissat B."/>
            <person name="Wiebenga A."/>
            <person name="De vries R.P."/>
            <person name="Grigoriev I.V."/>
            <person name="Mortensen U.H."/>
            <person name="Andersen M.R."/>
            <person name="Baker S.E."/>
        </authorList>
    </citation>
    <scope>NUCLEOTIDE SEQUENCE [LARGE SCALE GENOMIC DNA]</scope>
    <source>
        <strain evidence="2 3">CBS 114.51</strain>
    </source>
</reference>
<evidence type="ECO:0000313" key="2">
    <source>
        <dbReference type="EMBL" id="RAH84618.1"/>
    </source>
</evidence>
<dbReference type="RefSeq" id="XP_025530512.1">
    <property type="nucleotide sequence ID" value="XM_025673443.1"/>
</dbReference>
<dbReference type="GeneID" id="37177135"/>
<keyword evidence="3" id="KW-1185">Reference proteome</keyword>
<sequence>MATATQGQQIRRNIVTTTNVDLKTVPDTYTIEEILDQIRTKQDEANDTNAKYQELKAGMNKTLTCVGLLGDDDVENENLEGPLQAQCDGKCGTTWSDANGFFVCNACQSVRFDRACLDRLRLGTLDLCDVCGPDHEMLYVPAYNPARWVRVGEGNIQVESEPAISVEQCVARTRQYWGIKL</sequence>
<dbReference type="EMBL" id="KZ824777">
    <property type="protein sequence ID" value="RAH84618.1"/>
    <property type="molecule type" value="Genomic_DNA"/>
</dbReference>
<dbReference type="OrthoDB" id="2913095at2759"/>
<evidence type="ECO:0000259" key="1">
    <source>
        <dbReference type="Pfam" id="PF17109"/>
    </source>
</evidence>
<dbReference type="Pfam" id="PF17109">
    <property type="entry name" value="Goodbye"/>
    <property type="match status" value="1"/>
</dbReference>
<proteinExistence type="predicted"/>
<accession>A0A8T8X915</accession>
<feature type="domain" description="Fungal STAND N-terminal Goodbye" evidence="1">
    <location>
        <begin position="17"/>
        <end position="71"/>
    </location>
</feature>
<name>A0A8T8X915_ASPJA</name>